<sequence>MVLMLQTLFKPFLAILNSFLVSMLRTPNPRLPFWLGVPMFRTMILFILVCNNSNLLGLIWEEIMMRVQSLS</sequence>
<feature type="transmembrane region" description="Helical" evidence="1">
    <location>
        <begin position="39"/>
        <end position="60"/>
    </location>
</feature>
<name>A0A7J9DZG1_9ROSI</name>
<dbReference type="EMBL" id="JABEZW010000005">
    <property type="protein sequence ID" value="MBA0765968.1"/>
    <property type="molecule type" value="Genomic_DNA"/>
</dbReference>
<keyword evidence="3" id="KW-1185">Reference proteome</keyword>
<comment type="caution">
    <text evidence="2">The sequence shown here is derived from an EMBL/GenBank/DDBJ whole genome shotgun (WGS) entry which is preliminary data.</text>
</comment>
<keyword evidence="1" id="KW-0812">Transmembrane</keyword>
<gene>
    <name evidence="2" type="ORF">Gotri_015063</name>
</gene>
<evidence type="ECO:0000256" key="1">
    <source>
        <dbReference type="SAM" id="Phobius"/>
    </source>
</evidence>
<evidence type="ECO:0000313" key="2">
    <source>
        <dbReference type="EMBL" id="MBA0765968.1"/>
    </source>
</evidence>
<accession>A0A7J9DZG1</accession>
<keyword evidence="1" id="KW-1133">Transmembrane helix</keyword>
<proteinExistence type="predicted"/>
<dbReference type="AlphaFoldDB" id="A0A7J9DZG1"/>
<reference evidence="2 3" key="1">
    <citation type="journal article" date="2019" name="Genome Biol. Evol.">
        <title>Insights into the evolution of the New World diploid cottons (Gossypium, subgenus Houzingenia) based on genome sequencing.</title>
        <authorList>
            <person name="Grover C.E."/>
            <person name="Arick M.A. 2nd"/>
            <person name="Thrash A."/>
            <person name="Conover J.L."/>
            <person name="Sanders W.S."/>
            <person name="Peterson D.G."/>
            <person name="Frelichowski J.E."/>
            <person name="Scheffler J.A."/>
            <person name="Scheffler B.E."/>
            <person name="Wendel J.F."/>
        </authorList>
    </citation>
    <scope>NUCLEOTIDE SEQUENCE [LARGE SCALE GENOMIC DNA]</scope>
    <source>
        <strain evidence="2">8</strain>
        <tissue evidence="2">Leaf</tissue>
    </source>
</reference>
<protein>
    <submittedName>
        <fullName evidence="2">Uncharacterized protein</fullName>
    </submittedName>
</protein>
<evidence type="ECO:0000313" key="3">
    <source>
        <dbReference type="Proteomes" id="UP000593568"/>
    </source>
</evidence>
<organism evidence="2 3">
    <name type="scientific">Gossypium trilobum</name>
    <dbReference type="NCBI Taxonomy" id="34281"/>
    <lineage>
        <taxon>Eukaryota</taxon>
        <taxon>Viridiplantae</taxon>
        <taxon>Streptophyta</taxon>
        <taxon>Embryophyta</taxon>
        <taxon>Tracheophyta</taxon>
        <taxon>Spermatophyta</taxon>
        <taxon>Magnoliopsida</taxon>
        <taxon>eudicotyledons</taxon>
        <taxon>Gunneridae</taxon>
        <taxon>Pentapetalae</taxon>
        <taxon>rosids</taxon>
        <taxon>malvids</taxon>
        <taxon>Malvales</taxon>
        <taxon>Malvaceae</taxon>
        <taxon>Malvoideae</taxon>
        <taxon>Gossypium</taxon>
    </lineage>
</organism>
<keyword evidence="1" id="KW-0472">Membrane</keyword>
<dbReference type="Proteomes" id="UP000593568">
    <property type="component" value="Unassembled WGS sequence"/>
</dbReference>